<organism evidence="1 2">
    <name type="scientific">Phytophthora fragariaefolia</name>
    <dbReference type="NCBI Taxonomy" id="1490495"/>
    <lineage>
        <taxon>Eukaryota</taxon>
        <taxon>Sar</taxon>
        <taxon>Stramenopiles</taxon>
        <taxon>Oomycota</taxon>
        <taxon>Peronosporomycetes</taxon>
        <taxon>Peronosporales</taxon>
        <taxon>Peronosporaceae</taxon>
        <taxon>Phytophthora</taxon>
    </lineage>
</organism>
<keyword evidence="2" id="KW-1185">Reference proteome</keyword>
<sequence length="125" mass="13946">MYVRGRSIRFEIAWTNPLTRYAEIVHFELCISFTLLQVSDYMYDRLPVAAVDIGGRPNEPITDKPLAIDIPISNTSLTPIKCGLPMTDARARHTNCSGAAVACGRGRRRLTESEYESVRPLSTDS</sequence>
<proteinExistence type="predicted"/>
<comment type="caution">
    <text evidence="1">The sequence shown here is derived from an EMBL/GenBank/DDBJ whole genome shotgun (WGS) entry which is preliminary data.</text>
</comment>
<gene>
    <name evidence="1" type="ORF">Pfra01_002282700</name>
</gene>
<dbReference type="AlphaFoldDB" id="A0A9W6Y671"/>
<name>A0A9W6Y671_9STRA</name>
<evidence type="ECO:0000313" key="2">
    <source>
        <dbReference type="Proteomes" id="UP001165121"/>
    </source>
</evidence>
<protein>
    <submittedName>
        <fullName evidence="1">Unnamed protein product</fullName>
    </submittedName>
</protein>
<evidence type="ECO:0000313" key="1">
    <source>
        <dbReference type="EMBL" id="GMF54608.1"/>
    </source>
</evidence>
<dbReference type="EMBL" id="BSXT01003549">
    <property type="protein sequence ID" value="GMF54608.1"/>
    <property type="molecule type" value="Genomic_DNA"/>
</dbReference>
<dbReference type="Proteomes" id="UP001165121">
    <property type="component" value="Unassembled WGS sequence"/>
</dbReference>
<accession>A0A9W6Y671</accession>
<reference evidence="1" key="1">
    <citation type="submission" date="2023-04" db="EMBL/GenBank/DDBJ databases">
        <title>Phytophthora fragariaefolia NBRC 109709.</title>
        <authorList>
            <person name="Ichikawa N."/>
            <person name="Sato H."/>
            <person name="Tonouchi N."/>
        </authorList>
    </citation>
    <scope>NUCLEOTIDE SEQUENCE</scope>
    <source>
        <strain evidence="1">NBRC 109709</strain>
    </source>
</reference>